<dbReference type="PANTHER" id="PTHR24305:SF166">
    <property type="entry name" value="CYTOCHROME P450 12A4, MITOCHONDRIAL-RELATED"/>
    <property type="match status" value="1"/>
</dbReference>
<keyword evidence="3" id="KW-0349">Heme</keyword>
<reference evidence="4 5" key="1">
    <citation type="submission" date="2019-07" db="EMBL/GenBank/DDBJ databases">
        <title>Lentzea xizangensis sp. nov., isolated from Qinghai-Tibetan Plateau Soils.</title>
        <authorList>
            <person name="Huang J."/>
        </authorList>
    </citation>
    <scope>NUCLEOTIDE SEQUENCE [LARGE SCALE GENOMIC DNA]</scope>
    <source>
        <strain evidence="4 5">FXJ1.1311</strain>
    </source>
</reference>
<protein>
    <submittedName>
        <fullName evidence="4">Cytochrome P450</fullName>
    </submittedName>
</protein>
<dbReference type="PANTHER" id="PTHR24305">
    <property type="entry name" value="CYTOCHROME P450"/>
    <property type="match status" value="1"/>
</dbReference>
<dbReference type="InterPro" id="IPR001128">
    <property type="entry name" value="Cyt_P450"/>
</dbReference>
<dbReference type="InterPro" id="IPR002397">
    <property type="entry name" value="Cyt_P450_B"/>
</dbReference>
<evidence type="ECO:0000256" key="1">
    <source>
        <dbReference type="ARBA" id="ARBA00001971"/>
    </source>
</evidence>
<dbReference type="GO" id="GO:0016705">
    <property type="term" value="F:oxidoreductase activity, acting on paired donors, with incorporation or reduction of molecular oxygen"/>
    <property type="evidence" value="ECO:0007669"/>
    <property type="project" value="InterPro"/>
</dbReference>
<keyword evidence="3" id="KW-0560">Oxidoreductase</keyword>
<dbReference type="GO" id="GO:0020037">
    <property type="term" value="F:heme binding"/>
    <property type="evidence" value="ECO:0007669"/>
    <property type="project" value="InterPro"/>
</dbReference>
<dbReference type="PRINTS" id="PR00359">
    <property type="entry name" value="BP450"/>
</dbReference>
<dbReference type="OrthoDB" id="5290182at2"/>
<dbReference type="GO" id="GO:0005506">
    <property type="term" value="F:iron ion binding"/>
    <property type="evidence" value="ECO:0007669"/>
    <property type="project" value="InterPro"/>
</dbReference>
<organism evidence="4 5">
    <name type="scientific">Lentzea tibetensis</name>
    <dbReference type="NCBI Taxonomy" id="2591470"/>
    <lineage>
        <taxon>Bacteria</taxon>
        <taxon>Bacillati</taxon>
        <taxon>Actinomycetota</taxon>
        <taxon>Actinomycetes</taxon>
        <taxon>Pseudonocardiales</taxon>
        <taxon>Pseudonocardiaceae</taxon>
        <taxon>Lentzea</taxon>
    </lineage>
</organism>
<dbReference type="AlphaFoldDB" id="A0A563EJF3"/>
<dbReference type="Gene3D" id="1.10.630.10">
    <property type="entry name" value="Cytochrome P450"/>
    <property type="match status" value="1"/>
</dbReference>
<dbReference type="PRINTS" id="PR00385">
    <property type="entry name" value="P450"/>
</dbReference>
<comment type="cofactor">
    <cofactor evidence="1">
        <name>heme</name>
        <dbReference type="ChEBI" id="CHEBI:30413"/>
    </cofactor>
</comment>
<dbReference type="EMBL" id="VOBR01000028">
    <property type="protein sequence ID" value="TWP46961.1"/>
    <property type="molecule type" value="Genomic_DNA"/>
</dbReference>
<evidence type="ECO:0000256" key="2">
    <source>
        <dbReference type="ARBA" id="ARBA00010617"/>
    </source>
</evidence>
<dbReference type="PROSITE" id="PS00086">
    <property type="entry name" value="CYTOCHROME_P450"/>
    <property type="match status" value="1"/>
</dbReference>
<dbReference type="InterPro" id="IPR017972">
    <property type="entry name" value="Cyt_P450_CS"/>
</dbReference>
<dbReference type="RefSeq" id="WP_146358233.1">
    <property type="nucleotide sequence ID" value="NZ_VOBR01000028.1"/>
</dbReference>
<accession>A0A563EJF3</accession>
<evidence type="ECO:0000256" key="3">
    <source>
        <dbReference type="RuleBase" id="RU000461"/>
    </source>
</evidence>
<keyword evidence="3" id="KW-0503">Monooxygenase</keyword>
<keyword evidence="3" id="KW-0408">Iron</keyword>
<evidence type="ECO:0000313" key="5">
    <source>
        <dbReference type="Proteomes" id="UP000316639"/>
    </source>
</evidence>
<gene>
    <name evidence="4" type="ORF">FKR81_33435</name>
</gene>
<dbReference type="InterPro" id="IPR036396">
    <property type="entry name" value="Cyt_P450_sf"/>
</dbReference>
<comment type="similarity">
    <text evidence="2 3">Belongs to the cytochrome P450 family.</text>
</comment>
<name>A0A563EJF3_9PSEU</name>
<keyword evidence="3" id="KW-0479">Metal-binding</keyword>
<comment type="caution">
    <text evidence="4">The sequence shown here is derived from an EMBL/GenBank/DDBJ whole genome shotgun (WGS) entry which is preliminary data.</text>
</comment>
<dbReference type="Pfam" id="PF00067">
    <property type="entry name" value="p450"/>
    <property type="match status" value="1"/>
</dbReference>
<dbReference type="GO" id="GO:0004497">
    <property type="term" value="F:monooxygenase activity"/>
    <property type="evidence" value="ECO:0007669"/>
    <property type="project" value="UniProtKB-KW"/>
</dbReference>
<dbReference type="SUPFAM" id="SSF48264">
    <property type="entry name" value="Cytochrome P450"/>
    <property type="match status" value="1"/>
</dbReference>
<keyword evidence="5" id="KW-1185">Reference proteome</keyword>
<dbReference type="Proteomes" id="UP000316639">
    <property type="component" value="Unassembled WGS sequence"/>
</dbReference>
<proteinExistence type="inferred from homology"/>
<dbReference type="InterPro" id="IPR050121">
    <property type="entry name" value="Cytochrome_P450_monoxygenase"/>
</dbReference>
<evidence type="ECO:0000313" key="4">
    <source>
        <dbReference type="EMBL" id="TWP46961.1"/>
    </source>
</evidence>
<sequence length="419" mass="46033">MVSAALRFKLDTLPFLDAQDANTDKLVELRSKPSRQLLVWQPDAVADIFRSEHAMRLDGSETLGPLGGRHSLLFANGERHTSYRRVIGARLRGKQLATQHETIREVTAEAVDALRPGSVIDLPSWTRALTLRIVSRILFGHTDSAFLGAFTEWLDAALGTRRRTMVYRYLRPPGAVPSPWRTFQQRREALCQAVLRDARHPEDGSLLAELSRPEAPLGRLTDAELTDQVLSLLFAGHETTASAITSALYWLGRDDCLTAKIRAEVGDGDASDADEVPLLEATCREVLRISPPAMVAGNRVLTEDRDLFGTRLAAGTRLTPCIYSAHRQPDVYPDPHRFDPGRFLGQRHSAQKYLPFGGGTRRCLGADLATLEMRMIVAAVLRARDVRVLAPEQATFALRGQALCFGPSLLASVGGAPCG</sequence>